<keyword evidence="2" id="KW-0472">Membrane</keyword>
<name>A0A9W6XTT5_9STRA</name>
<gene>
    <name evidence="3" type="ORF">Pfra01_001738100</name>
</gene>
<keyword evidence="2" id="KW-1133">Transmembrane helix</keyword>
<evidence type="ECO:0000313" key="4">
    <source>
        <dbReference type="Proteomes" id="UP001165121"/>
    </source>
</evidence>
<evidence type="ECO:0000256" key="2">
    <source>
        <dbReference type="SAM" id="Phobius"/>
    </source>
</evidence>
<feature type="transmembrane region" description="Helical" evidence="2">
    <location>
        <begin position="101"/>
        <end position="121"/>
    </location>
</feature>
<reference evidence="3" key="1">
    <citation type="submission" date="2023-04" db="EMBL/GenBank/DDBJ databases">
        <title>Phytophthora fragariaefolia NBRC 109709.</title>
        <authorList>
            <person name="Ichikawa N."/>
            <person name="Sato H."/>
            <person name="Tonouchi N."/>
        </authorList>
    </citation>
    <scope>NUCLEOTIDE SEQUENCE</scope>
    <source>
        <strain evidence="3">NBRC 109709</strain>
    </source>
</reference>
<evidence type="ECO:0000256" key="1">
    <source>
        <dbReference type="SAM" id="MobiDB-lite"/>
    </source>
</evidence>
<feature type="transmembrane region" description="Helical" evidence="2">
    <location>
        <begin position="204"/>
        <end position="232"/>
    </location>
</feature>
<dbReference type="OrthoDB" id="92178at2759"/>
<accession>A0A9W6XTT5</accession>
<keyword evidence="2" id="KW-0812">Transmembrane</keyword>
<comment type="caution">
    <text evidence="3">The sequence shown here is derived from an EMBL/GenBank/DDBJ whole genome shotgun (WGS) entry which is preliminary data.</text>
</comment>
<sequence length="501" mass="56293">MVAVSPTPAAIAFTPRPARRVVQIARAVERWVRWVTGRLPGEYTIAKLDAYNRFREETTTAGLLKPLLLSPLPSLISNVLIETIPLSDPATGFKGSLHFQIRQFLTAMIVAMMPTLVKLTCVPELPNRSWKFVVGYGLTLAVTGIGFNAVVSVLADVFPVPFAQFLPALPLAIVGTVLNRIFFRTQETKEPVDRMDQWAAVDAVPIFVYPIFTALFMVLRPSLQLWIALLLPAMKRLLQEMLCLVFKDDLDLVGSITCTIGHFYHVLFTAMCLQNAKSTKTLAAISLMNILQMLFNCRYILMEANALDIYQKQLAALEVDIQVDIVYAGLKLADDRHIAISLHRKKPSCVLSMYPGYQDADFTAKYQEFLKTIKTSSSDTAMIHDQDSRLSSQKGNDHRRRSRSMMIPPVQLSFTKIIPSSDNPTSISRVGSLQVYPYSKSTCTSREQVFSSLQPRIDDSYQKEAFIRKVTSVLHQTEVILLRSYITINALFFYGWSAVHV</sequence>
<protein>
    <submittedName>
        <fullName evidence="3">Unnamed protein product</fullName>
    </submittedName>
</protein>
<feature type="transmembrane region" description="Helical" evidence="2">
    <location>
        <begin position="133"/>
        <end position="155"/>
    </location>
</feature>
<organism evidence="3 4">
    <name type="scientific">Phytophthora fragariaefolia</name>
    <dbReference type="NCBI Taxonomy" id="1490495"/>
    <lineage>
        <taxon>Eukaryota</taxon>
        <taxon>Sar</taxon>
        <taxon>Stramenopiles</taxon>
        <taxon>Oomycota</taxon>
        <taxon>Peronosporomycetes</taxon>
        <taxon>Peronosporales</taxon>
        <taxon>Peronosporaceae</taxon>
        <taxon>Phytophthora</taxon>
    </lineage>
</organism>
<dbReference type="Proteomes" id="UP001165121">
    <property type="component" value="Unassembled WGS sequence"/>
</dbReference>
<feature type="region of interest" description="Disordered" evidence="1">
    <location>
        <begin position="382"/>
        <end position="402"/>
    </location>
</feature>
<feature type="transmembrane region" description="Helical" evidence="2">
    <location>
        <begin position="161"/>
        <end position="183"/>
    </location>
</feature>
<evidence type="ECO:0000313" key="3">
    <source>
        <dbReference type="EMBL" id="GMF46807.1"/>
    </source>
</evidence>
<dbReference type="EMBL" id="BSXT01002047">
    <property type="protein sequence ID" value="GMF46807.1"/>
    <property type="molecule type" value="Genomic_DNA"/>
</dbReference>
<proteinExistence type="predicted"/>
<dbReference type="AlphaFoldDB" id="A0A9W6XTT5"/>
<keyword evidence="4" id="KW-1185">Reference proteome</keyword>